<evidence type="ECO:0000313" key="3">
    <source>
        <dbReference type="Proteomes" id="UP000003379"/>
    </source>
</evidence>
<dbReference type="SUPFAM" id="SSF53098">
    <property type="entry name" value="Ribonuclease H-like"/>
    <property type="match status" value="1"/>
</dbReference>
<dbReference type="RefSeq" id="WP_009529451.1">
    <property type="nucleotide sequence ID" value="NZ_JH414608.1"/>
</dbReference>
<protein>
    <recommendedName>
        <fullName evidence="4">Transposase IS4-like domain-containing protein</fullName>
    </recommendedName>
</protein>
<dbReference type="AlphaFoldDB" id="G9XCA8"/>
<dbReference type="HOGENOM" id="CLU_2509767_0_0_9"/>
<keyword evidence="1" id="KW-0472">Membrane</keyword>
<proteinExistence type="predicted"/>
<feature type="transmembrane region" description="Helical" evidence="1">
    <location>
        <begin position="45"/>
        <end position="64"/>
    </location>
</feature>
<comment type="caution">
    <text evidence="2">The sequence shown here is derived from an EMBL/GenBank/DDBJ whole genome shotgun (WGS) entry which is preliminary data.</text>
</comment>
<name>G9XCA8_9FIRM</name>
<dbReference type="Proteomes" id="UP000003379">
    <property type="component" value="Unassembled WGS sequence"/>
</dbReference>
<accession>G9XCA8</accession>
<gene>
    <name evidence="2" type="ORF">HMPREF9628_01485</name>
</gene>
<evidence type="ECO:0008006" key="4">
    <source>
        <dbReference type="Google" id="ProtNLM"/>
    </source>
</evidence>
<evidence type="ECO:0000256" key="1">
    <source>
        <dbReference type="SAM" id="Phobius"/>
    </source>
</evidence>
<keyword evidence="1" id="KW-0812">Transmembrane</keyword>
<dbReference type="InterPro" id="IPR012337">
    <property type="entry name" value="RNaseH-like_sf"/>
</dbReference>
<sequence length="85" mass="10086">MITLLCTDITVDKEDILKIYANRWNIEVMFKVSKDLLNLNKEFKAVSFDMIISHISIVFTYTILEYIKKNTRRHQILNKKPVLVL</sequence>
<reference evidence="2 3" key="1">
    <citation type="submission" date="2011-08" db="EMBL/GenBank/DDBJ databases">
        <title>The Genome Sequence of Eubacteriaceae bacterium CM5.</title>
        <authorList>
            <consortium name="The Broad Institute Genome Sequencing Platform"/>
            <person name="Earl A."/>
            <person name="Ward D."/>
            <person name="Feldgarden M."/>
            <person name="Gevers D."/>
            <person name="Sizova M."/>
            <person name="Hazen A."/>
            <person name="Epstein S."/>
            <person name="Young S.K."/>
            <person name="Zeng Q."/>
            <person name="Gargeya S."/>
            <person name="Fitzgerald M."/>
            <person name="Haas B."/>
            <person name="Abouelleil A."/>
            <person name="Alvarado L."/>
            <person name="Arachchi H.M."/>
            <person name="Berlin A."/>
            <person name="Brown A."/>
            <person name="Chapman S.B."/>
            <person name="Chen Z."/>
            <person name="Dunbar C."/>
            <person name="Freedman E."/>
            <person name="Gearin G."/>
            <person name="Gellesch M."/>
            <person name="Goldberg J."/>
            <person name="Griggs A."/>
            <person name="Gujja S."/>
            <person name="Heiman D."/>
            <person name="Howarth C."/>
            <person name="Larson L."/>
            <person name="Lui A."/>
            <person name="MacDonald P.J.P."/>
            <person name="Montmayeur A."/>
            <person name="Murphy C."/>
            <person name="Neiman D."/>
            <person name="Pearson M."/>
            <person name="Priest M."/>
            <person name="Roberts A."/>
            <person name="Saif S."/>
            <person name="Shea T."/>
            <person name="Shenoy N."/>
            <person name="Sisk P."/>
            <person name="Stolte C."/>
            <person name="Sykes S."/>
            <person name="Wortman J."/>
            <person name="Nusbaum C."/>
            <person name="Birren B."/>
        </authorList>
    </citation>
    <scope>NUCLEOTIDE SEQUENCE [LARGE SCALE GENOMIC DNA]</scope>
    <source>
        <strain evidence="2 3">CM5</strain>
    </source>
</reference>
<organism evidence="2 3">
    <name type="scientific">Peptoanaerobacter stomatis</name>
    <dbReference type="NCBI Taxonomy" id="796937"/>
    <lineage>
        <taxon>Bacteria</taxon>
        <taxon>Bacillati</taxon>
        <taxon>Bacillota</taxon>
        <taxon>Clostridia</taxon>
        <taxon>Peptostreptococcales</taxon>
        <taxon>Filifactoraceae</taxon>
        <taxon>Peptoanaerobacter</taxon>
    </lineage>
</organism>
<dbReference type="EMBL" id="AFZG01000020">
    <property type="protein sequence ID" value="EHL19405.1"/>
    <property type="molecule type" value="Genomic_DNA"/>
</dbReference>
<keyword evidence="1" id="KW-1133">Transmembrane helix</keyword>
<evidence type="ECO:0000313" key="2">
    <source>
        <dbReference type="EMBL" id="EHL19405.1"/>
    </source>
</evidence>